<dbReference type="STRING" id="340021.TM5383_01502"/>
<protein>
    <recommendedName>
        <fullName evidence="1">TniQ domain-containing protein</fullName>
    </recommendedName>
</protein>
<name>A0A0P1GP73_9RHOB</name>
<dbReference type="AlphaFoldDB" id="A0A0P1GP73"/>
<dbReference type="RefSeq" id="WP_159438549.1">
    <property type="nucleotide sequence ID" value="NZ_CYSF01000006.1"/>
</dbReference>
<accession>A0A0P1GP73</accession>
<organism evidence="2 3">
    <name type="scientific">Thalassovita mediterranea</name>
    <dbReference type="NCBI Taxonomy" id="340021"/>
    <lineage>
        <taxon>Bacteria</taxon>
        <taxon>Pseudomonadati</taxon>
        <taxon>Pseudomonadota</taxon>
        <taxon>Alphaproteobacteria</taxon>
        <taxon>Rhodobacterales</taxon>
        <taxon>Roseobacteraceae</taxon>
        <taxon>Thalassovita</taxon>
    </lineage>
</organism>
<gene>
    <name evidence="2" type="ORF">TM5383_01502</name>
</gene>
<sequence length="489" mass="53887">MLWPSLAFDPHETLASYADRLSMFHTGRGMERLLRDNGINTGHFVSGHTDAVSMFAEATGHDAEALLQNAIRVYQRGGEFRGEAITKAFLQPQARGYCPMCLEEDGGSTDWRFRLIWGFRHVQRCDRHDVWLAATGNPSANCLRVALNEAPEVAPADAAEEAPAYLGWLAKRLAGADSDECLWLQDQTLEQVLAASEMIGGVLQHGHQVRLRSLSQVEAEEATDIGFSIYSDGPEAVEEALDTTRQTSPATAVQAGPLAHYGKLFDWLERRCNAIDPGPIRDLLRDHIVRHSAVEPGTKVLGVEITERRYHTLYSLSAEVGIDRPRLARLLKKLGEIPADATEVECGNRVFEAATTLPMVEAFKTAIPLRDVPDYLGASKRQFETLYREGVVQPLVPSSGRGSVRNVVFGRCHLDEMLEKIARLPEIEDARSGDFHSISYASQRGAGCFELLFAEILEGRIEAFRNPERTGIGSIVVDVAQLVGVKTAA</sequence>
<feature type="domain" description="TniQ" evidence="1">
    <location>
        <begin position="7"/>
        <end position="130"/>
    </location>
</feature>
<dbReference type="InterPro" id="IPR009492">
    <property type="entry name" value="TniQ"/>
</dbReference>
<dbReference type="Pfam" id="PF06527">
    <property type="entry name" value="TniQ"/>
    <property type="match status" value="1"/>
</dbReference>
<evidence type="ECO:0000313" key="2">
    <source>
        <dbReference type="EMBL" id="CUH84294.1"/>
    </source>
</evidence>
<evidence type="ECO:0000259" key="1">
    <source>
        <dbReference type="Pfam" id="PF06527"/>
    </source>
</evidence>
<reference evidence="2 3" key="1">
    <citation type="submission" date="2015-09" db="EMBL/GenBank/DDBJ databases">
        <authorList>
            <consortium name="Swine Surveillance"/>
        </authorList>
    </citation>
    <scope>NUCLEOTIDE SEQUENCE [LARGE SCALE GENOMIC DNA]</scope>
    <source>
        <strain evidence="2 3">CECT 8383</strain>
    </source>
</reference>
<dbReference type="EMBL" id="CYSF01000006">
    <property type="protein sequence ID" value="CUH84294.1"/>
    <property type="molecule type" value="Genomic_DNA"/>
</dbReference>
<evidence type="ECO:0000313" key="3">
    <source>
        <dbReference type="Proteomes" id="UP000051681"/>
    </source>
</evidence>
<proteinExistence type="predicted"/>
<keyword evidence="3" id="KW-1185">Reference proteome</keyword>
<dbReference type="Proteomes" id="UP000051681">
    <property type="component" value="Unassembled WGS sequence"/>
</dbReference>